<sequence length="76" mass="8211">MRVGVPSPGAALSKRHLQRQLTVPTSALKLDANVSRQLPKVTTGSTTLEMGSRENHDQEKPSLNSITENTVAMQVT</sequence>
<feature type="domain" description="Enhancer of polycomb C-terminal" evidence="2">
    <location>
        <begin position="1"/>
        <end position="76"/>
    </location>
</feature>
<keyword evidence="4" id="KW-1185">Reference proteome</keyword>
<organism evidence="3 4">
    <name type="scientific">Ameiurus melas</name>
    <name type="common">Black bullhead</name>
    <name type="synonym">Silurus melas</name>
    <dbReference type="NCBI Taxonomy" id="219545"/>
    <lineage>
        <taxon>Eukaryota</taxon>
        <taxon>Metazoa</taxon>
        <taxon>Chordata</taxon>
        <taxon>Craniata</taxon>
        <taxon>Vertebrata</taxon>
        <taxon>Euteleostomi</taxon>
        <taxon>Actinopterygii</taxon>
        <taxon>Neopterygii</taxon>
        <taxon>Teleostei</taxon>
        <taxon>Ostariophysi</taxon>
        <taxon>Siluriformes</taxon>
        <taxon>Ictaluridae</taxon>
        <taxon>Ameiurus</taxon>
    </lineage>
</organism>
<feature type="compositionally biased region" description="Polar residues" evidence="1">
    <location>
        <begin position="34"/>
        <end position="49"/>
    </location>
</feature>
<feature type="compositionally biased region" description="Basic and acidic residues" evidence="1">
    <location>
        <begin position="51"/>
        <end position="60"/>
    </location>
</feature>
<gene>
    <name evidence="3" type="ORF">AMELA_G00217340</name>
</gene>
<dbReference type="InterPro" id="IPR009607">
    <property type="entry name" value="Enhancer_polycomb_C"/>
</dbReference>
<dbReference type="Proteomes" id="UP000593565">
    <property type="component" value="Unassembled WGS sequence"/>
</dbReference>
<dbReference type="EMBL" id="JAAGNN010000019">
    <property type="protein sequence ID" value="KAF4076632.1"/>
    <property type="molecule type" value="Genomic_DNA"/>
</dbReference>
<name>A0A7J6A191_AMEME</name>
<evidence type="ECO:0000259" key="2">
    <source>
        <dbReference type="Pfam" id="PF06752"/>
    </source>
</evidence>
<evidence type="ECO:0000256" key="1">
    <source>
        <dbReference type="SAM" id="MobiDB-lite"/>
    </source>
</evidence>
<evidence type="ECO:0000313" key="4">
    <source>
        <dbReference type="Proteomes" id="UP000593565"/>
    </source>
</evidence>
<dbReference type="AlphaFoldDB" id="A0A7J6A191"/>
<proteinExistence type="predicted"/>
<accession>A0A7J6A191</accession>
<protein>
    <recommendedName>
        <fullName evidence="2">Enhancer of polycomb C-terminal domain-containing protein</fullName>
    </recommendedName>
</protein>
<dbReference type="Pfam" id="PF06752">
    <property type="entry name" value="E_Pc_C"/>
    <property type="match status" value="1"/>
</dbReference>
<reference evidence="3 4" key="1">
    <citation type="submission" date="2020-02" db="EMBL/GenBank/DDBJ databases">
        <title>A chromosome-scale genome assembly of the black bullhead catfish (Ameiurus melas).</title>
        <authorList>
            <person name="Wen M."/>
            <person name="Zham M."/>
            <person name="Cabau C."/>
            <person name="Klopp C."/>
            <person name="Donnadieu C."/>
            <person name="Roques C."/>
            <person name="Bouchez O."/>
            <person name="Lampietro C."/>
            <person name="Jouanno E."/>
            <person name="Herpin A."/>
            <person name="Louis A."/>
            <person name="Berthelot C."/>
            <person name="Parey E."/>
            <person name="Roest-Crollius H."/>
            <person name="Braasch I."/>
            <person name="Postlethwait J."/>
            <person name="Robinson-Rechavi M."/>
            <person name="Echchiki A."/>
            <person name="Begum T."/>
            <person name="Montfort J."/>
            <person name="Schartl M."/>
            <person name="Bobe J."/>
            <person name="Guiguen Y."/>
        </authorList>
    </citation>
    <scope>NUCLEOTIDE SEQUENCE [LARGE SCALE GENOMIC DNA]</scope>
    <source>
        <strain evidence="3">M_S1</strain>
        <tissue evidence="3">Blood</tissue>
    </source>
</reference>
<feature type="compositionally biased region" description="Polar residues" evidence="1">
    <location>
        <begin position="61"/>
        <end position="76"/>
    </location>
</feature>
<evidence type="ECO:0000313" key="3">
    <source>
        <dbReference type="EMBL" id="KAF4076632.1"/>
    </source>
</evidence>
<feature type="region of interest" description="Disordered" evidence="1">
    <location>
        <begin position="34"/>
        <end position="76"/>
    </location>
</feature>
<comment type="caution">
    <text evidence="3">The sequence shown here is derived from an EMBL/GenBank/DDBJ whole genome shotgun (WGS) entry which is preliminary data.</text>
</comment>